<sequence>MRRHNAQRIHPLSSSPGRAVASKIDKKSWSLVLGSVGVRLGTGGGFGRGKRRRAPTSNFSSSSSFSMGRVEPRIGNRIGIVKLSDAAGSSSGPWVVRRRTGVRVWSPDANDRGGSLSPHTALLSELLGQEENGLTKRQSLGGEGGGDDVVVMYCSAKGSRYRFTH</sequence>
<evidence type="ECO:0000313" key="2">
    <source>
        <dbReference type="EMBL" id="KAK1569885.1"/>
    </source>
</evidence>
<evidence type="ECO:0000313" key="3">
    <source>
        <dbReference type="Proteomes" id="UP001230504"/>
    </source>
</evidence>
<dbReference type="AlphaFoldDB" id="A0AAD8PLH4"/>
<gene>
    <name evidence="2" type="ORF">LY79DRAFT_66080</name>
</gene>
<evidence type="ECO:0000256" key="1">
    <source>
        <dbReference type="SAM" id="MobiDB-lite"/>
    </source>
</evidence>
<keyword evidence="3" id="KW-1185">Reference proteome</keyword>
<comment type="caution">
    <text evidence="2">The sequence shown here is derived from an EMBL/GenBank/DDBJ whole genome shotgun (WGS) entry which is preliminary data.</text>
</comment>
<protein>
    <submittedName>
        <fullName evidence="2">Uncharacterized protein</fullName>
    </submittedName>
</protein>
<proteinExistence type="predicted"/>
<reference evidence="2" key="1">
    <citation type="submission" date="2021-06" db="EMBL/GenBank/DDBJ databases">
        <title>Comparative genomics, transcriptomics and evolutionary studies reveal genomic signatures of adaptation to plant cell wall in hemibiotrophic fungi.</title>
        <authorList>
            <consortium name="DOE Joint Genome Institute"/>
            <person name="Baroncelli R."/>
            <person name="Diaz J.F."/>
            <person name="Benocci T."/>
            <person name="Peng M."/>
            <person name="Battaglia E."/>
            <person name="Haridas S."/>
            <person name="Andreopoulos W."/>
            <person name="Labutti K."/>
            <person name="Pangilinan J."/>
            <person name="Floch G.L."/>
            <person name="Makela M.R."/>
            <person name="Henrissat B."/>
            <person name="Grigoriev I.V."/>
            <person name="Crouch J.A."/>
            <person name="De Vries R.P."/>
            <person name="Sukno S.A."/>
            <person name="Thon M.R."/>
        </authorList>
    </citation>
    <scope>NUCLEOTIDE SEQUENCE</scope>
    <source>
        <strain evidence="2">CBS 125086</strain>
    </source>
</reference>
<feature type="compositionally biased region" description="Low complexity" evidence="1">
    <location>
        <begin position="57"/>
        <end position="66"/>
    </location>
</feature>
<feature type="region of interest" description="Disordered" evidence="1">
    <location>
        <begin position="43"/>
        <end position="66"/>
    </location>
</feature>
<dbReference type="EMBL" id="JAHLJV010000120">
    <property type="protein sequence ID" value="KAK1569885.1"/>
    <property type="molecule type" value="Genomic_DNA"/>
</dbReference>
<accession>A0AAD8PLH4</accession>
<dbReference type="RefSeq" id="XP_060408081.1">
    <property type="nucleotide sequence ID" value="XM_060562779.1"/>
</dbReference>
<dbReference type="GeneID" id="85447019"/>
<dbReference type="Proteomes" id="UP001230504">
    <property type="component" value="Unassembled WGS sequence"/>
</dbReference>
<name>A0AAD8PLH4_9PEZI</name>
<organism evidence="2 3">
    <name type="scientific">Colletotrichum navitas</name>
    <dbReference type="NCBI Taxonomy" id="681940"/>
    <lineage>
        <taxon>Eukaryota</taxon>
        <taxon>Fungi</taxon>
        <taxon>Dikarya</taxon>
        <taxon>Ascomycota</taxon>
        <taxon>Pezizomycotina</taxon>
        <taxon>Sordariomycetes</taxon>
        <taxon>Hypocreomycetidae</taxon>
        <taxon>Glomerellales</taxon>
        <taxon>Glomerellaceae</taxon>
        <taxon>Colletotrichum</taxon>
        <taxon>Colletotrichum graminicola species complex</taxon>
    </lineage>
</organism>